<reference evidence="1 2" key="1">
    <citation type="journal article" date="2021" name="Microbiol. Spectr.">
        <title>A Single Bacterium Capable of Oxidation and Reduction of Iron at Circumneutral pH.</title>
        <authorList>
            <person name="Kato S."/>
            <person name="Ohkuma M."/>
        </authorList>
    </citation>
    <scope>NUCLEOTIDE SEQUENCE [LARGE SCALE GENOMIC DNA]</scope>
    <source>
        <strain evidence="1 2">MIZ03</strain>
    </source>
</reference>
<gene>
    <name evidence="1" type="ORF">MIZ03_1061</name>
</gene>
<name>A0ABM7MIV6_9BURK</name>
<keyword evidence="2" id="KW-1185">Reference proteome</keyword>
<dbReference type="Proteomes" id="UP000824366">
    <property type="component" value="Chromosome"/>
</dbReference>
<accession>A0ABM7MIV6</accession>
<dbReference type="EMBL" id="AP024238">
    <property type="protein sequence ID" value="BCO26181.1"/>
    <property type="molecule type" value="Genomic_DNA"/>
</dbReference>
<evidence type="ECO:0000313" key="1">
    <source>
        <dbReference type="EMBL" id="BCO26181.1"/>
    </source>
</evidence>
<organism evidence="1 2">
    <name type="scientific">Rhodoferax lithotrophicus</name>
    <dbReference type="NCBI Taxonomy" id="2798804"/>
    <lineage>
        <taxon>Bacteria</taxon>
        <taxon>Pseudomonadati</taxon>
        <taxon>Pseudomonadota</taxon>
        <taxon>Betaproteobacteria</taxon>
        <taxon>Burkholderiales</taxon>
        <taxon>Comamonadaceae</taxon>
        <taxon>Rhodoferax</taxon>
    </lineage>
</organism>
<evidence type="ECO:0000313" key="2">
    <source>
        <dbReference type="Proteomes" id="UP000824366"/>
    </source>
</evidence>
<proteinExistence type="predicted"/>
<protein>
    <submittedName>
        <fullName evidence="1">Uncharacterized protein</fullName>
    </submittedName>
</protein>
<sequence>MRPSNTALPYPLSRVRERVGVREAGRKSCFSLNSCLRTPIKGLTLFLLHKFSSHTLTPALSRLREREQKMKHTP</sequence>